<dbReference type="Proteomes" id="UP001457282">
    <property type="component" value="Unassembled WGS sequence"/>
</dbReference>
<name>A0AAW1WWF4_RUBAR</name>
<dbReference type="EMBL" id="JBEDUW010000005">
    <property type="protein sequence ID" value="KAK9928353.1"/>
    <property type="molecule type" value="Genomic_DNA"/>
</dbReference>
<evidence type="ECO:0000313" key="1">
    <source>
        <dbReference type="EMBL" id="KAK9928353.1"/>
    </source>
</evidence>
<accession>A0AAW1WWF4</accession>
<comment type="caution">
    <text evidence="1">The sequence shown here is derived from an EMBL/GenBank/DDBJ whole genome shotgun (WGS) entry which is preliminary data.</text>
</comment>
<gene>
    <name evidence="1" type="ORF">M0R45_025493</name>
</gene>
<reference evidence="1 2" key="1">
    <citation type="journal article" date="2023" name="G3 (Bethesda)">
        <title>A chromosome-length genome assembly and annotation of blackberry (Rubus argutus, cv. 'Hillquist').</title>
        <authorList>
            <person name="Bruna T."/>
            <person name="Aryal R."/>
            <person name="Dudchenko O."/>
            <person name="Sargent D.J."/>
            <person name="Mead D."/>
            <person name="Buti M."/>
            <person name="Cavallini A."/>
            <person name="Hytonen T."/>
            <person name="Andres J."/>
            <person name="Pham M."/>
            <person name="Weisz D."/>
            <person name="Mascagni F."/>
            <person name="Usai G."/>
            <person name="Natali L."/>
            <person name="Bassil N."/>
            <person name="Fernandez G.E."/>
            <person name="Lomsadze A."/>
            <person name="Armour M."/>
            <person name="Olukolu B."/>
            <person name="Poorten T."/>
            <person name="Britton C."/>
            <person name="Davik J."/>
            <person name="Ashrafi H."/>
            <person name="Aiden E.L."/>
            <person name="Borodovsky M."/>
            <person name="Worthington M."/>
        </authorList>
    </citation>
    <scope>NUCLEOTIDE SEQUENCE [LARGE SCALE GENOMIC DNA]</scope>
    <source>
        <strain evidence="1">PI 553951</strain>
    </source>
</reference>
<keyword evidence="2" id="KW-1185">Reference proteome</keyword>
<evidence type="ECO:0000313" key="2">
    <source>
        <dbReference type="Proteomes" id="UP001457282"/>
    </source>
</evidence>
<sequence length="110" mass="12259">MLFSFGWWRNDFELWLFATSDVGEIYWECSDLDNLDRGRWLGMGFWWTSALVLIWDGCDIRWEIVVGDCLGRGGDLGLGMVVAEEVGKGGRVGFGLVLIRTSVGESFGAG</sequence>
<dbReference type="AlphaFoldDB" id="A0AAW1WWF4"/>
<proteinExistence type="predicted"/>
<organism evidence="1 2">
    <name type="scientific">Rubus argutus</name>
    <name type="common">Southern blackberry</name>
    <dbReference type="NCBI Taxonomy" id="59490"/>
    <lineage>
        <taxon>Eukaryota</taxon>
        <taxon>Viridiplantae</taxon>
        <taxon>Streptophyta</taxon>
        <taxon>Embryophyta</taxon>
        <taxon>Tracheophyta</taxon>
        <taxon>Spermatophyta</taxon>
        <taxon>Magnoliopsida</taxon>
        <taxon>eudicotyledons</taxon>
        <taxon>Gunneridae</taxon>
        <taxon>Pentapetalae</taxon>
        <taxon>rosids</taxon>
        <taxon>fabids</taxon>
        <taxon>Rosales</taxon>
        <taxon>Rosaceae</taxon>
        <taxon>Rosoideae</taxon>
        <taxon>Rosoideae incertae sedis</taxon>
        <taxon>Rubus</taxon>
    </lineage>
</organism>
<protein>
    <submittedName>
        <fullName evidence="1">Uncharacterized protein</fullName>
    </submittedName>
</protein>